<keyword evidence="3" id="KW-1185">Reference proteome</keyword>
<dbReference type="InParanoid" id="G4TRK4"/>
<gene>
    <name evidence="2" type="ORF">PIIN_07901</name>
</gene>
<evidence type="ECO:0000313" key="3">
    <source>
        <dbReference type="Proteomes" id="UP000007148"/>
    </source>
</evidence>
<organism evidence="2 3">
    <name type="scientific">Serendipita indica (strain DSM 11827)</name>
    <name type="common">Root endophyte fungus</name>
    <name type="synonym">Piriformospora indica</name>
    <dbReference type="NCBI Taxonomy" id="1109443"/>
    <lineage>
        <taxon>Eukaryota</taxon>
        <taxon>Fungi</taxon>
        <taxon>Dikarya</taxon>
        <taxon>Basidiomycota</taxon>
        <taxon>Agaricomycotina</taxon>
        <taxon>Agaricomycetes</taxon>
        <taxon>Sebacinales</taxon>
        <taxon>Serendipitaceae</taxon>
        <taxon>Serendipita</taxon>
    </lineage>
</organism>
<evidence type="ECO:0000256" key="1">
    <source>
        <dbReference type="SAM" id="MobiDB-lite"/>
    </source>
</evidence>
<comment type="caution">
    <text evidence="2">The sequence shown here is derived from an EMBL/GenBank/DDBJ whole genome shotgun (WGS) entry which is preliminary data.</text>
</comment>
<dbReference type="AlphaFoldDB" id="G4TRK4"/>
<name>G4TRK4_SERID</name>
<accession>G4TRK4</accession>
<dbReference type="HOGENOM" id="CLU_2334444_0_0_1"/>
<feature type="region of interest" description="Disordered" evidence="1">
    <location>
        <begin position="48"/>
        <end position="98"/>
    </location>
</feature>
<proteinExistence type="predicted"/>
<reference evidence="2 3" key="1">
    <citation type="journal article" date="2011" name="PLoS Pathog.">
        <title>Endophytic Life Strategies Decoded by Genome and Transcriptome Analyses of the Mutualistic Root Symbiont Piriformospora indica.</title>
        <authorList>
            <person name="Zuccaro A."/>
            <person name="Lahrmann U."/>
            <person name="Guldener U."/>
            <person name="Langen G."/>
            <person name="Pfiffi S."/>
            <person name="Biedenkopf D."/>
            <person name="Wong P."/>
            <person name="Samans B."/>
            <person name="Grimm C."/>
            <person name="Basiewicz M."/>
            <person name="Murat C."/>
            <person name="Martin F."/>
            <person name="Kogel K.H."/>
        </authorList>
    </citation>
    <scope>NUCLEOTIDE SEQUENCE [LARGE SCALE GENOMIC DNA]</scope>
    <source>
        <strain evidence="2 3">DSM 11827</strain>
    </source>
</reference>
<sequence length="98" mass="11267">MSSLKYVCVEKWGGASSWEQQLLAMFFQDSDESCPQLEWVEFIKARPPSPVSRIPRNGKRTEDDLQEQEGAKHGGQGSDQRRGTALYDQKRSWTMRSE</sequence>
<dbReference type="Proteomes" id="UP000007148">
    <property type="component" value="Unassembled WGS sequence"/>
</dbReference>
<evidence type="ECO:0000313" key="2">
    <source>
        <dbReference type="EMBL" id="CCA73947.1"/>
    </source>
</evidence>
<protein>
    <submittedName>
        <fullName evidence="2">Uncharacterized protein</fullName>
    </submittedName>
</protein>
<dbReference type="EMBL" id="CAFZ01000265">
    <property type="protein sequence ID" value="CCA73947.1"/>
    <property type="molecule type" value="Genomic_DNA"/>
</dbReference>